<reference evidence="1" key="1">
    <citation type="submission" date="2023-06" db="EMBL/GenBank/DDBJ databases">
        <authorList>
            <person name="Kurt Z."/>
        </authorList>
    </citation>
    <scope>NUCLEOTIDE SEQUENCE</scope>
</reference>
<evidence type="ECO:0000313" key="3">
    <source>
        <dbReference type="Proteomes" id="UP001642409"/>
    </source>
</evidence>
<sequence>MRLQEFEVIIEQAQIIKLYESPSIRDRQHIHGFFVDSDVVTKNEWNQDLSENNQLQKIELSHINLFLNYQGTIKKLIVYNIQLVTVNNGTIIEEATRDLKNISNYQVHNFHYIEIYCIFRYVSVI</sequence>
<dbReference type="EMBL" id="CAXDID020000225">
    <property type="protein sequence ID" value="CAL6059416.1"/>
    <property type="molecule type" value="Genomic_DNA"/>
</dbReference>
<dbReference type="EMBL" id="CATOUU010000336">
    <property type="protein sequence ID" value="CAI9925159.1"/>
    <property type="molecule type" value="Genomic_DNA"/>
</dbReference>
<dbReference type="Proteomes" id="UP001642409">
    <property type="component" value="Unassembled WGS sequence"/>
</dbReference>
<proteinExistence type="predicted"/>
<evidence type="ECO:0000313" key="2">
    <source>
        <dbReference type="EMBL" id="CAL6059416.1"/>
    </source>
</evidence>
<reference evidence="2 3" key="2">
    <citation type="submission" date="2024-07" db="EMBL/GenBank/DDBJ databases">
        <authorList>
            <person name="Akdeniz Z."/>
        </authorList>
    </citation>
    <scope>NUCLEOTIDE SEQUENCE [LARGE SCALE GENOMIC DNA]</scope>
</reference>
<keyword evidence="3" id="KW-1185">Reference proteome</keyword>
<gene>
    <name evidence="1" type="ORF">HINF_LOCUS12804</name>
    <name evidence="2" type="ORF">HINF_LOCUS48737</name>
</gene>
<comment type="caution">
    <text evidence="1">The sequence shown here is derived from an EMBL/GenBank/DDBJ whole genome shotgun (WGS) entry which is preliminary data.</text>
</comment>
<organism evidence="1">
    <name type="scientific">Hexamita inflata</name>
    <dbReference type="NCBI Taxonomy" id="28002"/>
    <lineage>
        <taxon>Eukaryota</taxon>
        <taxon>Metamonada</taxon>
        <taxon>Diplomonadida</taxon>
        <taxon>Hexamitidae</taxon>
        <taxon>Hexamitinae</taxon>
        <taxon>Hexamita</taxon>
    </lineage>
</organism>
<name>A0AA86NUA6_9EUKA</name>
<protein>
    <submittedName>
        <fullName evidence="2">Hypothetical_protein</fullName>
    </submittedName>
</protein>
<evidence type="ECO:0000313" key="1">
    <source>
        <dbReference type="EMBL" id="CAI9925159.1"/>
    </source>
</evidence>
<dbReference type="AlphaFoldDB" id="A0AA86NUA6"/>
<accession>A0AA86NUA6</accession>